<proteinExistence type="predicted"/>
<feature type="transmembrane region" description="Helical" evidence="1">
    <location>
        <begin position="153"/>
        <end position="171"/>
    </location>
</feature>
<organism evidence="3 4">
    <name type="scientific">Sphingopyxis witflariensis</name>
    <dbReference type="NCBI Taxonomy" id="173675"/>
    <lineage>
        <taxon>Bacteria</taxon>
        <taxon>Pseudomonadati</taxon>
        <taxon>Pseudomonadota</taxon>
        <taxon>Alphaproteobacteria</taxon>
        <taxon>Sphingomonadales</taxon>
        <taxon>Sphingomonadaceae</taxon>
        <taxon>Sphingopyxis</taxon>
    </lineage>
</organism>
<feature type="transmembrane region" description="Helical" evidence="1">
    <location>
        <begin position="178"/>
        <end position="200"/>
    </location>
</feature>
<evidence type="ECO:0000256" key="1">
    <source>
        <dbReference type="SAM" id="Phobius"/>
    </source>
</evidence>
<feature type="chain" id="PRO_5012173635" description="HupE / UreJ protein" evidence="2">
    <location>
        <begin position="23"/>
        <end position="328"/>
    </location>
</feature>
<feature type="signal peptide" evidence="2">
    <location>
        <begin position="1"/>
        <end position="22"/>
    </location>
</feature>
<gene>
    <name evidence="3" type="ORF">CDQ91_07790</name>
</gene>
<keyword evidence="1" id="KW-0472">Membrane</keyword>
<dbReference type="AlphaFoldDB" id="A0A246JZE6"/>
<keyword evidence="1" id="KW-1133">Transmembrane helix</keyword>
<evidence type="ECO:0008006" key="5">
    <source>
        <dbReference type="Google" id="ProtNLM"/>
    </source>
</evidence>
<feature type="transmembrane region" description="Helical" evidence="1">
    <location>
        <begin position="206"/>
        <end position="223"/>
    </location>
</feature>
<sequence>MTLLRLVLAAWALVLAAGQVSAHEIRPVSLEVREVAQDRYAVRWKVPAVEGRIMAIRPRFAAKCTGWRDIMPRPDGDSAVARFQVRCPGGIAGTRIALENLSRTMIDGVVTVELLSGQTSVTRVRPTAPSMVVPASTSALEVFRDYVVVGVEHIWFGPDHLLFVLALLLLVDGWRRLVVTATAFTLAHSLTLSLAALGVLRIPVPPIEALIALSILYMAVELVRKARGEERSQVSPWLLAFAFGLLHGLGFASALAEVGLPNHQIPAALLAFNVGVEIGQIAFIVVVLALREALRRISAPAERAAYWCAVYGIGGMASFWVIDRVAGF</sequence>
<accession>A0A246JZE6</accession>
<feature type="transmembrane region" description="Helical" evidence="1">
    <location>
        <begin position="268"/>
        <end position="292"/>
    </location>
</feature>
<protein>
    <recommendedName>
        <fullName evidence="5">HupE / UreJ protein</fullName>
    </recommendedName>
</protein>
<dbReference type="RefSeq" id="WP_144036720.1">
    <property type="nucleotide sequence ID" value="NZ_NISJ01000003.1"/>
</dbReference>
<feature type="transmembrane region" description="Helical" evidence="1">
    <location>
        <begin position="235"/>
        <end position="256"/>
    </location>
</feature>
<dbReference type="OrthoDB" id="9808870at2"/>
<evidence type="ECO:0000313" key="3">
    <source>
        <dbReference type="EMBL" id="OWQ98383.1"/>
    </source>
</evidence>
<keyword evidence="2" id="KW-0732">Signal</keyword>
<dbReference type="Pfam" id="PF13795">
    <property type="entry name" value="HupE_UreJ_2"/>
    <property type="match status" value="1"/>
</dbReference>
<comment type="caution">
    <text evidence="3">The sequence shown here is derived from an EMBL/GenBank/DDBJ whole genome shotgun (WGS) entry which is preliminary data.</text>
</comment>
<keyword evidence="1" id="KW-0812">Transmembrane</keyword>
<dbReference type="InterPro" id="IPR032809">
    <property type="entry name" value="Put_HupE_UreJ"/>
</dbReference>
<reference evidence="3 4" key="1">
    <citation type="journal article" date="2002" name="Int. J. Syst. Evol. Microbiol.">
        <title>Sphingopyxis witflariensis sp. nov., isolated from activated sludge.</title>
        <authorList>
            <person name="Kampfer P."/>
            <person name="Witzenberger R."/>
            <person name="Denner E.B."/>
            <person name="Busse H.J."/>
            <person name="Neef A."/>
        </authorList>
    </citation>
    <scope>NUCLEOTIDE SEQUENCE [LARGE SCALE GENOMIC DNA]</scope>
    <source>
        <strain evidence="3 4">DSM 14551</strain>
    </source>
</reference>
<dbReference type="Proteomes" id="UP000197097">
    <property type="component" value="Unassembled WGS sequence"/>
</dbReference>
<evidence type="ECO:0000313" key="4">
    <source>
        <dbReference type="Proteomes" id="UP000197097"/>
    </source>
</evidence>
<keyword evidence="4" id="KW-1185">Reference proteome</keyword>
<name>A0A246JZE6_9SPHN</name>
<dbReference type="EMBL" id="NISJ01000003">
    <property type="protein sequence ID" value="OWQ98383.1"/>
    <property type="molecule type" value="Genomic_DNA"/>
</dbReference>
<evidence type="ECO:0000256" key="2">
    <source>
        <dbReference type="SAM" id="SignalP"/>
    </source>
</evidence>
<feature type="transmembrane region" description="Helical" evidence="1">
    <location>
        <begin position="304"/>
        <end position="322"/>
    </location>
</feature>